<accession>A0ABS3JNT2</accession>
<dbReference type="InterPro" id="IPR052159">
    <property type="entry name" value="Competence_DNA_uptake"/>
</dbReference>
<dbReference type="RefSeq" id="WP_207330518.1">
    <property type="nucleotide sequence ID" value="NZ_JAFMYW010000005.1"/>
</dbReference>
<reference evidence="2 3" key="1">
    <citation type="submission" date="2021-03" db="EMBL/GenBank/DDBJ databases">
        <title>Fibrella sp. HMF5405 genome sequencing and assembly.</title>
        <authorList>
            <person name="Kang H."/>
            <person name="Kim H."/>
            <person name="Bae S."/>
            <person name="Joh K."/>
        </authorList>
    </citation>
    <scope>NUCLEOTIDE SEQUENCE [LARGE SCALE GENOMIC DNA]</scope>
    <source>
        <strain evidence="2 3">HMF5405</strain>
    </source>
</reference>
<dbReference type="SUPFAM" id="SSF56281">
    <property type="entry name" value="Metallo-hydrolase/oxidoreductase"/>
    <property type="match status" value="1"/>
</dbReference>
<evidence type="ECO:0000259" key="1">
    <source>
        <dbReference type="Pfam" id="PF00753"/>
    </source>
</evidence>
<dbReference type="EMBL" id="JAFMYW010000005">
    <property type="protein sequence ID" value="MBO0950582.1"/>
    <property type="molecule type" value="Genomic_DNA"/>
</dbReference>
<dbReference type="InterPro" id="IPR036866">
    <property type="entry name" value="RibonucZ/Hydroxyglut_hydro"/>
</dbReference>
<gene>
    <name evidence="2" type="ORF">J2I46_18445</name>
</gene>
<proteinExistence type="predicted"/>
<dbReference type="Proteomes" id="UP000664628">
    <property type="component" value="Unassembled WGS sequence"/>
</dbReference>
<evidence type="ECO:0000313" key="2">
    <source>
        <dbReference type="EMBL" id="MBO0950582.1"/>
    </source>
</evidence>
<dbReference type="InterPro" id="IPR001279">
    <property type="entry name" value="Metallo-B-lactamas"/>
</dbReference>
<feature type="domain" description="Metallo-beta-lactamase" evidence="1">
    <location>
        <begin position="14"/>
        <end position="225"/>
    </location>
</feature>
<dbReference type="PANTHER" id="PTHR30619">
    <property type="entry name" value="DNA INTERNALIZATION/COMPETENCE PROTEIN COMEC/REC2"/>
    <property type="match status" value="1"/>
</dbReference>
<dbReference type="PANTHER" id="PTHR30619:SF1">
    <property type="entry name" value="RECOMBINATION PROTEIN 2"/>
    <property type="match status" value="1"/>
</dbReference>
<organism evidence="2 3">
    <name type="scientific">Fibrella forsythiae</name>
    <dbReference type="NCBI Taxonomy" id="2817061"/>
    <lineage>
        <taxon>Bacteria</taxon>
        <taxon>Pseudomonadati</taxon>
        <taxon>Bacteroidota</taxon>
        <taxon>Cytophagia</taxon>
        <taxon>Cytophagales</taxon>
        <taxon>Spirosomataceae</taxon>
        <taxon>Fibrella</taxon>
    </lineage>
</organism>
<protein>
    <submittedName>
        <fullName evidence="2">MBL fold metallo-hydrolase</fullName>
    </submittedName>
</protein>
<comment type="caution">
    <text evidence="2">The sequence shown here is derived from an EMBL/GenBank/DDBJ whole genome shotgun (WGS) entry which is preliminary data.</text>
</comment>
<keyword evidence="3" id="KW-1185">Reference proteome</keyword>
<name>A0ABS3JNT2_9BACT</name>
<evidence type="ECO:0000313" key="3">
    <source>
        <dbReference type="Proteomes" id="UP000664628"/>
    </source>
</evidence>
<sequence length="291" mass="32926">MASNSVEMVFWDVQHGHATYIKTPNGKHIVVDLGIGDYDTRNQNFSPLLQLKNHWGVKQLDRLIISHPHLDHIDDILNVGGLYPKVVLLPAHLTRNEIMAGARAVDRPKFSMYCDIADTYSNPITSDSPEYVGNIDNWGGLRMNHFVPTTCNHNNFNNHSIVSVFEYAGMKVVIPGDNETPSFEELFKQPGFIERISNADILLAPHHGRESGYNAEFVSLVNPRLTIVSDGRFCDTSANDRYSRKSRGWGIYKNNVEVQRKCLTTNSDKEIYVNFGFNDSGEGRFLNVRIK</sequence>
<dbReference type="Pfam" id="PF00753">
    <property type="entry name" value="Lactamase_B"/>
    <property type="match status" value="1"/>
</dbReference>
<dbReference type="Gene3D" id="3.60.15.10">
    <property type="entry name" value="Ribonuclease Z/Hydroxyacylglutathione hydrolase-like"/>
    <property type="match status" value="1"/>
</dbReference>